<protein>
    <recommendedName>
        <fullName evidence="4">Cerato-platanin</fullName>
    </recommendedName>
</protein>
<proteinExistence type="predicted"/>
<keyword evidence="3" id="KW-1185">Reference proteome</keyword>
<comment type="caution">
    <text evidence="2">The sequence shown here is derived from an EMBL/GenBank/DDBJ whole genome shotgun (WGS) entry which is preliminary data.</text>
</comment>
<accession>A0AAE0UFQ2</accession>
<evidence type="ECO:0000256" key="1">
    <source>
        <dbReference type="SAM" id="SignalP"/>
    </source>
</evidence>
<feature type="chain" id="PRO_5042048069" description="Cerato-platanin" evidence="1">
    <location>
        <begin position="21"/>
        <end position="214"/>
    </location>
</feature>
<name>A0AAE0UFQ2_SORBR</name>
<evidence type="ECO:0000313" key="3">
    <source>
        <dbReference type="Proteomes" id="UP001281003"/>
    </source>
</evidence>
<feature type="signal peptide" evidence="1">
    <location>
        <begin position="1"/>
        <end position="20"/>
    </location>
</feature>
<organism evidence="2 3">
    <name type="scientific">Sordaria brevicollis</name>
    <dbReference type="NCBI Taxonomy" id="83679"/>
    <lineage>
        <taxon>Eukaryota</taxon>
        <taxon>Fungi</taxon>
        <taxon>Dikarya</taxon>
        <taxon>Ascomycota</taxon>
        <taxon>Pezizomycotina</taxon>
        <taxon>Sordariomycetes</taxon>
        <taxon>Sordariomycetidae</taxon>
        <taxon>Sordariales</taxon>
        <taxon>Sordariaceae</taxon>
        <taxon>Sordaria</taxon>
    </lineage>
</organism>
<dbReference type="PANTHER" id="PTHR38850:SF2">
    <property type="entry name" value="CERATO-PLATANIN"/>
    <property type="match status" value="1"/>
</dbReference>
<dbReference type="EMBL" id="JAUTDP010000002">
    <property type="protein sequence ID" value="KAK3402368.1"/>
    <property type="molecule type" value="Genomic_DNA"/>
</dbReference>
<reference evidence="2" key="1">
    <citation type="journal article" date="2023" name="Mol. Phylogenet. Evol.">
        <title>Genome-scale phylogeny and comparative genomics of the fungal order Sordariales.</title>
        <authorList>
            <person name="Hensen N."/>
            <person name="Bonometti L."/>
            <person name="Westerberg I."/>
            <person name="Brannstrom I.O."/>
            <person name="Guillou S."/>
            <person name="Cros-Aarteil S."/>
            <person name="Calhoun S."/>
            <person name="Haridas S."/>
            <person name="Kuo A."/>
            <person name="Mondo S."/>
            <person name="Pangilinan J."/>
            <person name="Riley R."/>
            <person name="LaButti K."/>
            <person name="Andreopoulos B."/>
            <person name="Lipzen A."/>
            <person name="Chen C."/>
            <person name="Yan M."/>
            <person name="Daum C."/>
            <person name="Ng V."/>
            <person name="Clum A."/>
            <person name="Steindorff A."/>
            <person name="Ohm R.A."/>
            <person name="Martin F."/>
            <person name="Silar P."/>
            <person name="Natvig D.O."/>
            <person name="Lalanne C."/>
            <person name="Gautier V."/>
            <person name="Ament-Velasquez S.L."/>
            <person name="Kruys A."/>
            <person name="Hutchinson M.I."/>
            <person name="Powell A.J."/>
            <person name="Barry K."/>
            <person name="Miller A.N."/>
            <person name="Grigoriev I.V."/>
            <person name="Debuchy R."/>
            <person name="Gladieux P."/>
            <person name="Hiltunen Thoren M."/>
            <person name="Johannesson H."/>
        </authorList>
    </citation>
    <scope>NUCLEOTIDE SEQUENCE</scope>
    <source>
        <strain evidence="2">FGSC 1904</strain>
    </source>
</reference>
<dbReference type="Proteomes" id="UP001281003">
    <property type="component" value="Unassembled WGS sequence"/>
</dbReference>
<gene>
    <name evidence="2" type="ORF">B0T20DRAFT_451190</name>
</gene>
<sequence length="214" mass="23177">MKVSTIISAASLALPALALPQTIPSASSNHHALGEHVKMSVTPHAEFSSSVGVLGCKINTNRVAYWPDFPSCDNFCVKLTHESGRSVHVMHIDQSRGARDISYDAWNYLYTGHSVTENGWARAGSGIEVDVQYVPADECRHLITDGSGKLPIAAANGLNWVTSCLGNTWKCDLLPPYTLPTCPHQLGDNPVLTNPTDHKLVNYLYPTGEEQVAP</sequence>
<reference evidence="2" key="2">
    <citation type="submission" date="2023-07" db="EMBL/GenBank/DDBJ databases">
        <authorList>
            <consortium name="Lawrence Berkeley National Laboratory"/>
            <person name="Haridas S."/>
            <person name="Hensen N."/>
            <person name="Bonometti L."/>
            <person name="Westerberg I."/>
            <person name="Brannstrom I.O."/>
            <person name="Guillou S."/>
            <person name="Cros-Aarteil S."/>
            <person name="Calhoun S."/>
            <person name="Kuo A."/>
            <person name="Mondo S."/>
            <person name="Pangilinan J."/>
            <person name="Riley R."/>
            <person name="LaButti K."/>
            <person name="Andreopoulos B."/>
            <person name="Lipzen A."/>
            <person name="Chen C."/>
            <person name="Yanf M."/>
            <person name="Daum C."/>
            <person name="Ng V."/>
            <person name="Clum A."/>
            <person name="Steindorff A."/>
            <person name="Ohm R."/>
            <person name="Martin F."/>
            <person name="Silar P."/>
            <person name="Natvig D."/>
            <person name="Lalanne C."/>
            <person name="Gautier V."/>
            <person name="Ament-velasquez S.L."/>
            <person name="Kruys A."/>
            <person name="Hutchinson M.I."/>
            <person name="Powell A.J."/>
            <person name="Barry K."/>
            <person name="Miller A.N."/>
            <person name="Grigoriev I.V."/>
            <person name="Debuchy R."/>
            <person name="Gladieux P."/>
            <person name="Thoren M.H."/>
            <person name="Johannesson H."/>
        </authorList>
    </citation>
    <scope>NUCLEOTIDE SEQUENCE</scope>
    <source>
        <strain evidence="2">FGSC 1904</strain>
    </source>
</reference>
<dbReference type="AlphaFoldDB" id="A0AAE0UFQ2"/>
<evidence type="ECO:0000313" key="2">
    <source>
        <dbReference type="EMBL" id="KAK3402368.1"/>
    </source>
</evidence>
<evidence type="ECO:0008006" key="4">
    <source>
        <dbReference type="Google" id="ProtNLM"/>
    </source>
</evidence>
<keyword evidence="1" id="KW-0732">Signal</keyword>
<dbReference type="PANTHER" id="PTHR38850">
    <property type="entry name" value="CERATO-PLATANIN"/>
    <property type="match status" value="1"/>
</dbReference>